<evidence type="ECO:0000313" key="2">
    <source>
        <dbReference type="EMBL" id="MPL78776.1"/>
    </source>
</evidence>
<feature type="domain" description="Thioredoxin" evidence="1">
    <location>
        <begin position="1"/>
        <end position="114"/>
    </location>
</feature>
<reference evidence="2" key="1">
    <citation type="submission" date="2019-08" db="EMBL/GenBank/DDBJ databases">
        <authorList>
            <person name="Kucharzyk K."/>
            <person name="Murdoch R.W."/>
            <person name="Higgins S."/>
            <person name="Loffler F."/>
        </authorList>
    </citation>
    <scope>NUCLEOTIDE SEQUENCE</scope>
</reference>
<sequence length="117" mass="13431">MIEGGLEMSLIQLDGCGLEELIYDIGEGCLIFFYRNNCPVCEEMAPVLEELQPKYKGQFGFYYVNIDENKEVINCFKLDEIPQVLFFKDGEYQGKLSGEFNQAQVVEKIQENLVDLV</sequence>
<dbReference type="AlphaFoldDB" id="A0A644UID9"/>
<organism evidence="2">
    <name type="scientific">bioreactor metagenome</name>
    <dbReference type="NCBI Taxonomy" id="1076179"/>
    <lineage>
        <taxon>unclassified sequences</taxon>
        <taxon>metagenomes</taxon>
        <taxon>ecological metagenomes</taxon>
    </lineage>
</organism>
<dbReference type="PROSITE" id="PS51352">
    <property type="entry name" value="THIOREDOXIN_2"/>
    <property type="match status" value="1"/>
</dbReference>
<dbReference type="GO" id="GO:0015035">
    <property type="term" value="F:protein-disulfide reductase activity"/>
    <property type="evidence" value="ECO:0007669"/>
    <property type="project" value="TreeGrafter"/>
</dbReference>
<dbReference type="SUPFAM" id="SSF52833">
    <property type="entry name" value="Thioredoxin-like"/>
    <property type="match status" value="1"/>
</dbReference>
<dbReference type="PANTHER" id="PTHR45663:SF11">
    <property type="entry name" value="GEO12009P1"/>
    <property type="match status" value="1"/>
</dbReference>
<accession>A0A644UID9</accession>
<dbReference type="PANTHER" id="PTHR45663">
    <property type="entry name" value="GEO12009P1"/>
    <property type="match status" value="1"/>
</dbReference>
<proteinExistence type="predicted"/>
<evidence type="ECO:0000259" key="1">
    <source>
        <dbReference type="PROSITE" id="PS51352"/>
    </source>
</evidence>
<dbReference type="GO" id="GO:0005829">
    <property type="term" value="C:cytosol"/>
    <property type="evidence" value="ECO:0007669"/>
    <property type="project" value="TreeGrafter"/>
</dbReference>
<dbReference type="InterPro" id="IPR013766">
    <property type="entry name" value="Thioredoxin_domain"/>
</dbReference>
<dbReference type="Pfam" id="PF00085">
    <property type="entry name" value="Thioredoxin"/>
    <property type="match status" value="1"/>
</dbReference>
<dbReference type="GO" id="GO:0045454">
    <property type="term" value="P:cell redox homeostasis"/>
    <property type="evidence" value="ECO:0007669"/>
    <property type="project" value="TreeGrafter"/>
</dbReference>
<dbReference type="CDD" id="cd02947">
    <property type="entry name" value="TRX_family"/>
    <property type="match status" value="1"/>
</dbReference>
<dbReference type="EMBL" id="VSSQ01000119">
    <property type="protein sequence ID" value="MPL78776.1"/>
    <property type="molecule type" value="Genomic_DNA"/>
</dbReference>
<comment type="caution">
    <text evidence="2">The sequence shown here is derived from an EMBL/GenBank/DDBJ whole genome shotgun (WGS) entry which is preliminary data.</text>
</comment>
<gene>
    <name evidence="2" type="ORF">SDC9_24646</name>
</gene>
<dbReference type="Gene3D" id="3.40.30.10">
    <property type="entry name" value="Glutaredoxin"/>
    <property type="match status" value="1"/>
</dbReference>
<name>A0A644UID9_9ZZZZ</name>
<protein>
    <submittedName>
        <fullName evidence="2">Thioredoxin C-1</fullName>
    </submittedName>
</protein>
<dbReference type="InterPro" id="IPR036249">
    <property type="entry name" value="Thioredoxin-like_sf"/>
</dbReference>